<dbReference type="PANTHER" id="PTHR35889">
    <property type="entry name" value="CYCLOINULO-OLIGOSACCHARIDE FRUCTANOTRANSFERASE-RELATED"/>
    <property type="match status" value="1"/>
</dbReference>
<dbReference type="SUPFAM" id="SSF46626">
    <property type="entry name" value="Cytochrome c"/>
    <property type="match status" value="2"/>
</dbReference>
<dbReference type="OrthoDB" id="9809746at2"/>
<dbReference type="InterPro" id="IPR043724">
    <property type="entry name" value="DUF5666"/>
</dbReference>
<dbReference type="AlphaFoldDB" id="A0A385YY54"/>
<evidence type="ECO:0000313" key="8">
    <source>
        <dbReference type="Proteomes" id="UP000265560"/>
    </source>
</evidence>
<feature type="chain" id="PRO_5017308128" description="Cytochrome c domain-containing protein" evidence="5">
    <location>
        <begin position="39"/>
        <end position="428"/>
    </location>
</feature>
<dbReference type="KEGG" id="pcav:D3880_01780"/>
<dbReference type="PANTHER" id="PTHR35889:SF3">
    <property type="entry name" value="F-BOX DOMAIN-CONTAINING PROTEIN"/>
    <property type="match status" value="1"/>
</dbReference>
<protein>
    <recommendedName>
        <fullName evidence="6">Cytochrome c domain-containing protein</fullName>
    </recommendedName>
</protein>
<keyword evidence="2 4" id="KW-0479">Metal-binding</keyword>
<dbReference type="GO" id="GO:0009055">
    <property type="term" value="F:electron transfer activity"/>
    <property type="evidence" value="ECO:0007669"/>
    <property type="project" value="InterPro"/>
</dbReference>
<evidence type="ECO:0000313" key="7">
    <source>
        <dbReference type="EMBL" id="AYC31190.1"/>
    </source>
</evidence>
<keyword evidence="8" id="KW-1185">Reference proteome</keyword>
<dbReference type="InterPro" id="IPR011429">
    <property type="entry name" value="Cyt_c_Planctomycete-type"/>
</dbReference>
<evidence type="ECO:0000259" key="6">
    <source>
        <dbReference type="PROSITE" id="PS51007"/>
    </source>
</evidence>
<organism evidence="7 8">
    <name type="scientific">Pseudomonas cavernae</name>
    <dbReference type="NCBI Taxonomy" id="2320867"/>
    <lineage>
        <taxon>Bacteria</taxon>
        <taxon>Pseudomonadati</taxon>
        <taxon>Pseudomonadota</taxon>
        <taxon>Gammaproteobacteria</taxon>
        <taxon>Pseudomonadales</taxon>
        <taxon>Pseudomonadaceae</taxon>
        <taxon>Pseudomonas</taxon>
    </lineage>
</organism>
<keyword evidence="1 4" id="KW-0349">Heme</keyword>
<name>A0A385YY54_9PSED</name>
<keyword evidence="5" id="KW-0732">Signal</keyword>
<keyword evidence="3 4" id="KW-0408">Iron</keyword>
<accession>A0A385YY54</accession>
<sequence>MGLRRYSRALGAPMHRRFTGAALLALCSALLAVPGVGAEEVGAEEVLRLLQANCVICHKQPGAPLRLRLDSLEGLLRGSLNGPVVQPGRPQDSELIRRLKGLSQPRMPLTGPPFLEDEEIARIERWIAIGAPLGSAGRAAAKAAGVPPYSAAEVASLLQANCLECHLGADAPVHLRLDSLEGLLRGSENGPVVQPGRPQDSELIRRLKGISQPRMPLNGPPFLMDEEIAGVEGWIAAGAPLAGVVGGGADPAPPSARPAPGAPLTYLQVAPILQARCVKCHASQGLMGPAPEGYRLTSYAEVLASGERARVVPGSALASELVRRIRGQARPRMPHDGPPFLSDAEIGLIASWIDQGARDAHGQPAALPSGARVRLHGTLADDWRLDGLPLQVNEQTRLDKRPQPGDYVQVRGRLNADGGVTAERIRRR</sequence>
<gene>
    <name evidence="7" type="ORF">D3880_01780</name>
</gene>
<evidence type="ECO:0000256" key="5">
    <source>
        <dbReference type="SAM" id="SignalP"/>
    </source>
</evidence>
<feature type="domain" description="Cytochrome c" evidence="6">
    <location>
        <begin position="256"/>
        <end position="357"/>
    </location>
</feature>
<evidence type="ECO:0000256" key="2">
    <source>
        <dbReference type="ARBA" id="ARBA00022723"/>
    </source>
</evidence>
<dbReference type="InterPro" id="IPR009056">
    <property type="entry name" value="Cyt_c-like_dom"/>
</dbReference>
<feature type="domain" description="Cytochrome c" evidence="6">
    <location>
        <begin position="37"/>
        <end position="239"/>
    </location>
</feature>
<reference evidence="8" key="1">
    <citation type="submission" date="2018-09" db="EMBL/GenBank/DDBJ databases">
        <authorList>
            <person name="Zhu H."/>
        </authorList>
    </citation>
    <scope>NUCLEOTIDE SEQUENCE [LARGE SCALE GENOMIC DNA]</scope>
    <source>
        <strain evidence="8">K2W31S-8</strain>
    </source>
</reference>
<dbReference type="GO" id="GO:0046872">
    <property type="term" value="F:metal ion binding"/>
    <property type="evidence" value="ECO:0007669"/>
    <property type="project" value="UniProtKB-KW"/>
</dbReference>
<dbReference type="Proteomes" id="UP000265560">
    <property type="component" value="Chromosome"/>
</dbReference>
<dbReference type="GO" id="GO:0020037">
    <property type="term" value="F:heme binding"/>
    <property type="evidence" value="ECO:0007669"/>
    <property type="project" value="InterPro"/>
</dbReference>
<evidence type="ECO:0000256" key="3">
    <source>
        <dbReference type="ARBA" id="ARBA00023004"/>
    </source>
</evidence>
<dbReference type="InterPro" id="IPR036909">
    <property type="entry name" value="Cyt_c-like_dom_sf"/>
</dbReference>
<evidence type="ECO:0000256" key="1">
    <source>
        <dbReference type="ARBA" id="ARBA00022617"/>
    </source>
</evidence>
<dbReference type="EMBL" id="CP032419">
    <property type="protein sequence ID" value="AYC31190.1"/>
    <property type="molecule type" value="Genomic_DNA"/>
</dbReference>
<feature type="signal peptide" evidence="5">
    <location>
        <begin position="1"/>
        <end position="38"/>
    </location>
</feature>
<dbReference type="Pfam" id="PF18914">
    <property type="entry name" value="DUF5666"/>
    <property type="match status" value="1"/>
</dbReference>
<dbReference type="Pfam" id="PF07635">
    <property type="entry name" value="PSCyt1"/>
    <property type="match status" value="2"/>
</dbReference>
<evidence type="ECO:0000256" key="4">
    <source>
        <dbReference type="PROSITE-ProRule" id="PRU00433"/>
    </source>
</evidence>
<proteinExistence type="predicted"/>
<dbReference type="PROSITE" id="PS51007">
    <property type="entry name" value="CYTC"/>
    <property type="match status" value="2"/>
</dbReference>